<keyword evidence="1" id="KW-0472">Membrane</keyword>
<organism evidence="2 3">
    <name type="scientific">Kitasatospora cathayae</name>
    <dbReference type="NCBI Taxonomy" id="3004092"/>
    <lineage>
        <taxon>Bacteria</taxon>
        <taxon>Bacillati</taxon>
        <taxon>Actinomycetota</taxon>
        <taxon>Actinomycetes</taxon>
        <taxon>Kitasatosporales</taxon>
        <taxon>Streptomycetaceae</taxon>
        <taxon>Kitasatospora</taxon>
    </lineage>
</organism>
<keyword evidence="1" id="KW-0812">Transmembrane</keyword>
<dbReference type="Proteomes" id="UP001212821">
    <property type="component" value="Chromosome"/>
</dbReference>
<proteinExistence type="predicted"/>
<accession>A0ABY7QC17</accession>
<name>A0ABY7QC17_9ACTN</name>
<feature type="transmembrane region" description="Helical" evidence="1">
    <location>
        <begin position="99"/>
        <end position="116"/>
    </location>
</feature>
<protein>
    <submittedName>
        <fullName evidence="2">Uncharacterized protein</fullName>
    </submittedName>
</protein>
<keyword evidence="1" id="KW-1133">Transmembrane helix</keyword>
<dbReference type="RefSeq" id="WP_270148719.1">
    <property type="nucleotide sequence ID" value="NZ_CP115450.1"/>
</dbReference>
<reference evidence="3" key="1">
    <citation type="submission" date="2022-12" db="EMBL/GenBank/DDBJ databases">
        <authorList>
            <person name="Mo P."/>
        </authorList>
    </citation>
    <scope>NUCLEOTIDE SEQUENCE [LARGE SCALE GENOMIC DNA]</scope>
    <source>
        <strain evidence="3">HUAS 3-15</strain>
    </source>
</reference>
<dbReference type="EMBL" id="CP115450">
    <property type="protein sequence ID" value="WBP90132.1"/>
    <property type="molecule type" value="Genomic_DNA"/>
</dbReference>
<evidence type="ECO:0000313" key="3">
    <source>
        <dbReference type="Proteomes" id="UP001212821"/>
    </source>
</evidence>
<feature type="transmembrane region" description="Helical" evidence="1">
    <location>
        <begin position="46"/>
        <end position="65"/>
    </location>
</feature>
<gene>
    <name evidence="2" type="ORF">O1G21_32610</name>
</gene>
<evidence type="ECO:0000313" key="2">
    <source>
        <dbReference type="EMBL" id="WBP90132.1"/>
    </source>
</evidence>
<sequence>MASFTVSLVLAAHHAVEPATHEPAGLIGPLPHLEPTGPVLPHTHDWWLPATAGALLAALVAAVGARAGRARRRHRAVLDVVAVRVRRLGRPGSGRRRQLSWWLGLLLLSALPYPLACAPHP</sequence>
<keyword evidence="3" id="KW-1185">Reference proteome</keyword>
<evidence type="ECO:0000256" key="1">
    <source>
        <dbReference type="SAM" id="Phobius"/>
    </source>
</evidence>